<feature type="region of interest" description="Disordered" evidence="1">
    <location>
        <begin position="304"/>
        <end position="340"/>
    </location>
</feature>
<dbReference type="OrthoDB" id="3557569at2759"/>
<evidence type="ECO:0000313" key="4">
    <source>
        <dbReference type="Proteomes" id="UP000242519"/>
    </source>
</evidence>
<name>A0A218ZDE8_9HELO</name>
<dbReference type="PANTHER" id="PTHR35910:SF6">
    <property type="entry name" value="2EXR DOMAIN-CONTAINING PROTEIN"/>
    <property type="match status" value="1"/>
</dbReference>
<protein>
    <recommendedName>
        <fullName evidence="2">2EXR domain-containing protein</fullName>
    </recommendedName>
</protein>
<comment type="caution">
    <text evidence="3">The sequence shown here is derived from an EMBL/GenBank/DDBJ whole genome shotgun (WGS) entry which is preliminary data.</text>
</comment>
<dbReference type="InterPro" id="IPR045518">
    <property type="entry name" value="2EXR"/>
</dbReference>
<accession>A0A218ZDE8</accession>
<dbReference type="EMBL" id="MZNU01000061">
    <property type="protein sequence ID" value="OWP05630.1"/>
    <property type="molecule type" value="Genomic_DNA"/>
</dbReference>
<evidence type="ECO:0000313" key="3">
    <source>
        <dbReference type="EMBL" id="OWP05630.1"/>
    </source>
</evidence>
<feature type="domain" description="2EXR" evidence="2">
    <location>
        <begin position="6"/>
        <end position="117"/>
    </location>
</feature>
<evidence type="ECO:0000256" key="1">
    <source>
        <dbReference type="SAM" id="MobiDB-lite"/>
    </source>
</evidence>
<dbReference type="PANTHER" id="PTHR35910">
    <property type="entry name" value="2EXR DOMAIN-CONTAINING PROTEIN"/>
    <property type="match status" value="1"/>
</dbReference>
<evidence type="ECO:0000259" key="2">
    <source>
        <dbReference type="Pfam" id="PF20150"/>
    </source>
</evidence>
<dbReference type="AlphaFoldDB" id="A0A218ZDE8"/>
<dbReference type="InParanoid" id="A0A218ZDE8"/>
<reference evidence="3 4" key="1">
    <citation type="submission" date="2017-04" db="EMBL/GenBank/DDBJ databases">
        <title>Draft genome sequence of Marssonina coronaria NL1: causal agent of apple blotch.</title>
        <authorList>
            <person name="Cheng Q."/>
        </authorList>
    </citation>
    <scope>NUCLEOTIDE SEQUENCE [LARGE SCALE GENOMIC DNA]</scope>
    <source>
        <strain evidence="3 4">NL1</strain>
    </source>
</reference>
<sequence>MAPRLFPQFPKLPPELRVRIWRALMLPRIIRGKWQSRRFRNINVSIYVLYAGAVPVTLSVDSESRFESQKHYSLVRCLLPLRPLPSEERDGEKLAPAPRQKYLFEVASIWINCNIDTCFFHNLPSNFEFLSWLRRLSKPQVGGLSVANPLRHIALTGAVCEYLRATGRTGVLYSLCMDHPVLETITVVLDNSKFVEDHDPQAYKFRETTSLAREDRRGGGQWGGWQLRSHVKQMFDKFWEGNPKVKGYKKWVAWRGINPHWKEPEVRMVSISKAQRETLKSKMEKEAALAKTLGATDDEGVALHGKAITPRKTAAPRKAATQRKSAATRKVSPKEVATSRKAVARKNCAGLVKVAARRVVDPA</sequence>
<keyword evidence="4" id="KW-1185">Reference proteome</keyword>
<dbReference type="Proteomes" id="UP000242519">
    <property type="component" value="Unassembled WGS sequence"/>
</dbReference>
<dbReference type="Pfam" id="PF20150">
    <property type="entry name" value="2EXR"/>
    <property type="match status" value="1"/>
</dbReference>
<proteinExistence type="predicted"/>
<gene>
    <name evidence="3" type="ORF">B2J93_1679</name>
</gene>
<organism evidence="3 4">
    <name type="scientific">Diplocarpon coronariae</name>
    <dbReference type="NCBI Taxonomy" id="2795749"/>
    <lineage>
        <taxon>Eukaryota</taxon>
        <taxon>Fungi</taxon>
        <taxon>Dikarya</taxon>
        <taxon>Ascomycota</taxon>
        <taxon>Pezizomycotina</taxon>
        <taxon>Leotiomycetes</taxon>
        <taxon>Helotiales</taxon>
        <taxon>Drepanopezizaceae</taxon>
        <taxon>Diplocarpon</taxon>
    </lineage>
</organism>